<gene>
    <name evidence="3" type="ORF">GCM10023091_42490</name>
</gene>
<accession>A0ABP8MDB5</accession>
<keyword evidence="3" id="KW-0808">Transferase</keyword>
<feature type="transmembrane region" description="Helical" evidence="1">
    <location>
        <begin position="246"/>
        <end position="265"/>
    </location>
</feature>
<dbReference type="GO" id="GO:0016746">
    <property type="term" value="F:acyltransferase activity"/>
    <property type="evidence" value="ECO:0007669"/>
    <property type="project" value="UniProtKB-KW"/>
</dbReference>
<feature type="transmembrane region" description="Helical" evidence="1">
    <location>
        <begin position="125"/>
        <end position="145"/>
    </location>
</feature>
<feature type="transmembrane region" description="Helical" evidence="1">
    <location>
        <begin position="88"/>
        <end position="105"/>
    </location>
</feature>
<dbReference type="InterPro" id="IPR050879">
    <property type="entry name" value="Acyltransferase_3"/>
</dbReference>
<feature type="transmembrane region" description="Helical" evidence="1">
    <location>
        <begin position="271"/>
        <end position="292"/>
    </location>
</feature>
<dbReference type="PANTHER" id="PTHR23028">
    <property type="entry name" value="ACETYLTRANSFERASE"/>
    <property type="match status" value="1"/>
</dbReference>
<feature type="domain" description="Acyltransferase 3" evidence="2">
    <location>
        <begin position="9"/>
        <end position="353"/>
    </location>
</feature>
<evidence type="ECO:0000256" key="1">
    <source>
        <dbReference type="SAM" id="Phobius"/>
    </source>
</evidence>
<dbReference type="PANTHER" id="PTHR23028:SF53">
    <property type="entry name" value="ACYL_TRANSF_3 DOMAIN-CONTAINING PROTEIN"/>
    <property type="match status" value="1"/>
</dbReference>
<feature type="transmembrane region" description="Helical" evidence="1">
    <location>
        <begin position="176"/>
        <end position="197"/>
    </location>
</feature>
<keyword evidence="1" id="KW-1133">Transmembrane helix</keyword>
<keyword evidence="3" id="KW-0012">Acyltransferase</keyword>
<feature type="transmembrane region" description="Helical" evidence="1">
    <location>
        <begin position="335"/>
        <end position="356"/>
    </location>
</feature>
<dbReference type="Pfam" id="PF01757">
    <property type="entry name" value="Acyl_transf_3"/>
    <property type="match status" value="1"/>
</dbReference>
<keyword evidence="1" id="KW-0812">Transmembrane</keyword>
<evidence type="ECO:0000313" key="3">
    <source>
        <dbReference type="EMBL" id="GAA4447501.1"/>
    </source>
</evidence>
<organism evidence="3 4">
    <name type="scientific">Ravibacter arvi</name>
    <dbReference type="NCBI Taxonomy" id="2051041"/>
    <lineage>
        <taxon>Bacteria</taxon>
        <taxon>Pseudomonadati</taxon>
        <taxon>Bacteroidota</taxon>
        <taxon>Cytophagia</taxon>
        <taxon>Cytophagales</taxon>
        <taxon>Spirosomataceae</taxon>
        <taxon>Ravibacter</taxon>
    </lineage>
</organism>
<dbReference type="RefSeq" id="WP_345032948.1">
    <property type="nucleotide sequence ID" value="NZ_BAABEY010000036.1"/>
</dbReference>
<comment type="caution">
    <text evidence="3">The sequence shown here is derived from an EMBL/GenBank/DDBJ whole genome shotgun (WGS) entry which is preliminary data.</text>
</comment>
<dbReference type="Proteomes" id="UP001501508">
    <property type="component" value="Unassembled WGS sequence"/>
</dbReference>
<feature type="transmembrane region" description="Helical" evidence="1">
    <location>
        <begin position="7"/>
        <end position="26"/>
    </location>
</feature>
<sequence>MSQKRFFPNLNGVRFIAAFMVLIHHIEQAKHALDMPNIYHWATIQHMGRLGVGLFFVLSGFLITYLLLQEKSRHGQIAAGSFYLRRAFRIWPIYFIVILSSYFIFPRVPLLEYPGAVENVTNHYWERLSFLLLILPNFAFVLYDLPYWCAQAWSIGVEEQFYYLWPWLFKYPKRKWVIVLFFFAVTALVLWAGLYFLEIPPEKKVEKLVTFLGQFRLQVMAFGGLLAWVVFHNKTKITNFLFRRDVQYAVYAFTIAFYLSGVHFFGFMELYALLFGFFIINVSCNPATVIHLEHKWVSYLGRISYGLYLYHVIAVVATINLLASFEIKSVLLHNILIYSLSIAGTILICVLSYEYLEKPLLAYKDKKFGR</sequence>
<evidence type="ECO:0000313" key="4">
    <source>
        <dbReference type="Proteomes" id="UP001501508"/>
    </source>
</evidence>
<protein>
    <submittedName>
        <fullName evidence="3">Acyltransferase</fullName>
    </submittedName>
</protein>
<name>A0ABP8MDB5_9BACT</name>
<dbReference type="EMBL" id="BAABEY010000036">
    <property type="protein sequence ID" value="GAA4447501.1"/>
    <property type="molecule type" value="Genomic_DNA"/>
</dbReference>
<keyword evidence="1" id="KW-0472">Membrane</keyword>
<feature type="transmembrane region" description="Helical" evidence="1">
    <location>
        <begin position="304"/>
        <end position="323"/>
    </location>
</feature>
<feature type="transmembrane region" description="Helical" evidence="1">
    <location>
        <begin position="46"/>
        <end position="68"/>
    </location>
</feature>
<proteinExistence type="predicted"/>
<feature type="transmembrane region" description="Helical" evidence="1">
    <location>
        <begin position="217"/>
        <end position="234"/>
    </location>
</feature>
<dbReference type="InterPro" id="IPR002656">
    <property type="entry name" value="Acyl_transf_3_dom"/>
</dbReference>
<keyword evidence="4" id="KW-1185">Reference proteome</keyword>
<evidence type="ECO:0000259" key="2">
    <source>
        <dbReference type="Pfam" id="PF01757"/>
    </source>
</evidence>
<reference evidence="4" key="1">
    <citation type="journal article" date="2019" name="Int. J. Syst. Evol. Microbiol.">
        <title>The Global Catalogue of Microorganisms (GCM) 10K type strain sequencing project: providing services to taxonomists for standard genome sequencing and annotation.</title>
        <authorList>
            <consortium name="The Broad Institute Genomics Platform"/>
            <consortium name="The Broad Institute Genome Sequencing Center for Infectious Disease"/>
            <person name="Wu L."/>
            <person name="Ma J."/>
        </authorList>
    </citation>
    <scope>NUCLEOTIDE SEQUENCE [LARGE SCALE GENOMIC DNA]</scope>
    <source>
        <strain evidence="4">JCM 31920</strain>
    </source>
</reference>